<evidence type="ECO:0000259" key="10">
    <source>
        <dbReference type="PROSITE" id="PS50109"/>
    </source>
</evidence>
<keyword evidence="7" id="KW-0175">Coiled coil</keyword>
<proteinExistence type="predicted"/>
<dbReference type="Gene3D" id="3.30.450.20">
    <property type="entry name" value="PAS domain"/>
    <property type="match status" value="1"/>
</dbReference>
<feature type="chain" id="PRO_5046535049" description="histidine kinase" evidence="9">
    <location>
        <begin position="31"/>
        <end position="959"/>
    </location>
</feature>
<protein>
    <recommendedName>
        <fullName evidence="2">histidine kinase</fullName>
        <ecNumber evidence="2">2.7.13.3</ecNumber>
    </recommendedName>
</protein>
<dbReference type="SMART" id="SM00387">
    <property type="entry name" value="HATPase_c"/>
    <property type="match status" value="1"/>
</dbReference>
<dbReference type="CDD" id="cd00130">
    <property type="entry name" value="PAS"/>
    <property type="match status" value="1"/>
</dbReference>
<reference evidence="15" key="1">
    <citation type="journal article" date="2019" name="Int. J. Syst. Evol. Microbiol.">
        <title>The Global Catalogue of Microorganisms (GCM) 10K type strain sequencing project: providing services to taxonomists for standard genome sequencing and annotation.</title>
        <authorList>
            <consortium name="The Broad Institute Genomics Platform"/>
            <consortium name="The Broad Institute Genome Sequencing Center for Infectious Disease"/>
            <person name="Wu L."/>
            <person name="Ma J."/>
        </authorList>
    </citation>
    <scope>NUCLEOTIDE SEQUENCE [LARGE SCALE GENOMIC DNA]</scope>
    <source>
        <strain evidence="15">JCM 17555</strain>
    </source>
</reference>
<dbReference type="CDD" id="cd13704">
    <property type="entry name" value="PBP2_HisK"/>
    <property type="match status" value="1"/>
</dbReference>
<name>A0ABP7P2J9_9GAMM</name>
<keyword evidence="3 6" id="KW-0597">Phosphoprotein</keyword>
<keyword evidence="8" id="KW-0472">Membrane</keyword>
<evidence type="ECO:0000259" key="12">
    <source>
        <dbReference type="PROSITE" id="PS50112"/>
    </source>
</evidence>
<gene>
    <name evidence="14" type="ORF">GCM10022278_16270</name>
</gene>
<dbReference type="PROSITE" id="PS50112">
    <property type="entry name" value="PAS"/>
    <property type="match status" value="1"/>
</dbReference>
<keyword evidence="4" id="KW-0808">Transferase</keyword>
<evidence type="ECO:0000313" key="15">
    <source>
        <dbReference type="Proteomes" id="UP001501337"/>
    </source>
</evidence>
<dbReference type="CDD" id="cd00082">
    <property type="entry name" value="HisKA"/>
    <property type="match status" value="1"/>
</dbReference>
<dbReference type="SMART" id="SM00388">
    <property type="entry name" value="HisKA"/>
    <property type="match status" value="1"/>
</dbReference>
<evidence type="ECO:0000256" key="8">
    <source>
        <dbReference type="SAM" id="Phobius"/>
    </source>
</evidence>
<dbReference type="PROSITE" id="PS50109">
    <property type="entry name" value="HIS_KIN"/>
    <property type="match status" value="1"/>
</dbReference>
<evidence type="ECO:0000259" key="13">
    <source>
        <dbReference type="PROSITE" id="PS50113"/>
    </source>
</evidence>
<dbReference type="SUPFAM" id="SSF47384">
    <property type="entry name" value="Homodimeric domain of signal transducing histidine kinase"/>
    <property type="match status" value="1"/>
</dbReference>
<comment type="catalytic activity">
    <reaction evidence="1">
        <text>ATP + protein L-histidine = ADP + protein N-phospho-L-histidine.</text>
        <dbReference type="EC" id="2.7.13.3"/>
    </reaction>
</comment>
<dbReference type="SUPFAM" id="SSF52172">
    <property type="entry name" value="CheY-like"/>
    <property type="match status" value="2"/>
</dbReference>
<feature type="modified residue" description="4-aspartylphosphate" evidence="6">
    <location>
        <position position="891"/>
    </location>
</feature>
<feature type="domain" description="Response regulatory" evidence="11">
    <location>
        <begin position="842"/>
        <end position="956"/>
    </location>
</feature>
<dbReference type="PANTHER" id="PTHR43047">
    <property type="entry name" value="TWO-COMPONENT HISTIDINE PROTEIN KINASE"/>
    <property type="match status" value="1"/>
</dbReference>
<dbReference type="Pfam" id="PF00512">
    <property type="entry name" value="HisKA"/>
    <property type="match status" value="1"/>
</dbReference>
<keyword evidence="9" id="KW-0732">Signal</keyword>
<comment type="caution">
    <text evidence="14">The sequence shown here is derived from an EMBL/GenBank/DDBJ whole genome shotgun (WGS) entry which is preliminary data.</text>
</comment>
<dbReference type="EMBL" id="BAABBO010000007">
    <property type="protein sequence ID" value="GAA3958643.1"/>
    <property type="molecule type" value="Genomic_DNA"/>
</dbReference>
<dbReference type="InterPro" id="IPR000014">
    <property type="entry name" value="PAS"/>
</dbReference>
<evidence type="ECO:0000313" key="14">
    <source>
        <dbReference type="EMBL" id="GAA3958643.1"/>
    </source>
</evidence>
<dbReference type="Proteomes" id="UP001501337">
    <property type="component" value="Unassembled WGS sequence"/>
</dbReference>
<evidence type="ECO:0000256" key="5">
    <source>
        <dbReference type="ARBA" id="ARBA00022777"/>
    </source>
</evidence>
<dbReference type="SMART" id="SM00062">
    <property type="entry name" value="PBPb"/>
    <property type="match status" value="1"/>
</dbReference>
<dbReference type="SMART" id="SM00448">
    <property type="entry name" value="REC"/>
    <property type="match status" value="2"/>
</dbReference>
<accession>A0ABP7P2J9</accession>
<dbReference type="Gene3D" id="3.30.565.10">
    <property type="entry name" value="Histidine kinase-like ATPase, C-terminal domain"/>
    <property type="match status" value="1"/>
</dbReference>
<dbReference type="InterPro" id="IPR013656">
    <property type="entry name" value="PAS_4"/>
</dbReference>
<dbReference type="PROSITE" id="PS51257">
    <property type="entry name" value="PROKAR_LIPOPROTEIN"/>
    <property type="match status" value="1"/>
</dbReference>
<dbReference type="Pfam" id="PF00497">
    <property type="entry name" value="SBP_bac_3"/>
    <property type="match status" value="1"/>
</dbReference>
<evidence type="ECO:0000256" key="9">
    <source>
        <dbReference type="SAM" id="SignalP"/>
    </source>
</evidence>
<feature type="modified residue" description="4-aspartylphosphate" evidence="6">
    <location>
        <position position="759"/>
    </location>
</feature>
<feature type="transmembrane region" description="Helical" evidence="8">
    <location>
        <begin position="263"/>
        <end position="281"/>
    </location>
</feature>
<dbReference type="InterPro" id="IPR011006">
    <property type="entry name" value="CheY-like_superfamily"/>
</dbReference>
<dbReference type="EC" id="2.7.13.3" evidence="2"/>
<dbReference type="CDD" id="cd16922">
    <property type="entry name" value="HATPase_EvgS-ArcB-TorS-like"/>
    <property type="match status" value="1"/>
</dbReference>
<evidence type="ECO:0000256" key="6">
    <source>
        <dbReference type="PROSITE-ProRule" id="PRU00169"/>
    </source>
</evidence>
<feature type="domain" description="PAS" evidence="12">
    <location>
        <begin position="325"/>
        <end position="353"/>
    </location>
</feature>
<sequence>MTLSRRTRIMSCCLTLCACLLGLLPSLVLAESIRVGVPKNFPPHYQITDAGAEPDGFAIELFNVIAAKAGLTPDYIIFESIQNVQEALRTGEIDVIPNLGITPERESYALFTAPIETAAVRLFKRSDDDSIETVEDMAERSVAVIQSNIGFDIIRQYGPARTIVYSTLREALLAVLAGEVDALVYPAPVVESLLRESGLENRIQPVGRTLVEVRRAVAIRADRPDLFLRLNEAVKEVVASETYATIYRKWYGTPKPFWTVPRIFLAVGVFLGIFSALLFIWRARALAAMDKALASIQEQQLRAQSTEFAAKLQVFFEQNLYFAGIMDLDGTLTEINRTALESSGYSRKEVLGRLFWETPWWRGSSQVQALIRAGAEAAAMGEPMRVELSYWLADGSERITDFALTPIRNDINEIIFLAATASDITARKQTEKALEAARRAAEQANQAKSEFLANMSHEIRTPMSAILGYADILGSHLDDPDDLVSIETIRRNGRYLLELINDVLDLSKIEAGKLEVNPEPSSPAAVVSEVFSLMEVRAGEKGLDFEVLMPKQLPEFINTDPVRLRQILINLTANAIKFTEKGSVELAVSFDDTSTPPIISFAISDTGVGIPEPQMDAIFQAFQQGDNTMTRRFGGTGLGLTISRQLAALLNGSLSVDSSVGVGSTFTLRLTIDEACKLRLVEPELSSAGSRATLVDQPDSLTGVHILVVDDRDDIRLLVQRLIERAGGTTRAAPNGLAALASVELSKTLGPAFDAVIMDMQMPIMDGFEATRQLRDDGFDRPIIALTAGAMLGEREKCLEAGCSSYLSKPVDEHRLIQLILEARAQVAVVERAAMSEQSGYRVLLVDDNPDSSKALAQLLGFRQYQVDLAPDGTSAITQALTNKPHAIVLDLGLPDISGVEVLERLRAEPSLQNSLFIALTGRDPSELGSVVERFDHFLLKPVTADDLITLLEGHDLTS</sequence>
<dbReference type="Gene3D" id="3.40.190.10">
    <property type="entry name" value="Periplasmic binding protein-like II"/>
    <property type="match status" value="2"/>
</dbReference>
<dbReference type="Gene3D" id="1.10.287.130">
    <property type="match status" value="1"/>
</dbReference>
<dbReference type="SMART" id="SM00091">
    <property type="entry name" value="PAS"/>
    <property type="match status" value="1"/>
</dbReference>
<evidence type="ECO:0000259" key="11">
    <source>
        <dbReference type="PROSITE" id="PS50110"/>
    </source>
</evidence>
<keyword evidence="8" id="KW-0812">Transmembrane</keyword>
<dbReference type="PROSITE" id="PS50110">
    <property type="entry name" value="RESPONSE_REGULATORY"/>
    <property type="match status" value="2"/>
</dbReference>
<dbReference type="InterPro" id="IPR003594">
    <property type="entry name" value="HATPase_dom"/>
</dbReference>
<dbReference type="InterPro" id="IPR003661">
    <property type="entry name" value="HisK_dim/P_dom"/>
</dbReference>
<dbReference type="InterPro" id="IPR001789">
    <property type="entry name" value="Sig_transdc_resp-reg_receiver"/>
</dbReference>
<keyword evidence="15" id="KW-1185">Reference proteome</keyword>
<dbReference type="Pfam" id="PF02518">
    <property type="entry name" value="HATPase_c"/>
    <property type="match status" value="1"/>
</dbReference>
<evidence type="ECO:0000256" key="7">
    <source>
        <dbReference type="SAM" id="Coils"/>
    </source>
</evidence>
<keyword evidence="8" id="KW-1133">Transmembrane helix</keyword>
<feature type="domain" description="Histidine kinase" evidence="10">
    <location>
        <begin position="454"/>
        <end position="674"/>
    </location>
</feature>
<dbReference type="PRINTS" id="PR00344">
    <property type="entry name" value="BCTRLSENSOR"/>
</dbReference>
<dbReference type="PROSITE" id="PS50113">
    <property type="entry name" value="PAC"/>
    <property type="match status" value="1"/>
</dbReference>
<keyword evidence="5" id="KW-0418">Kinase</keyword>
<dbReference type="SUPFAM" id="SSF55785">
    <property type="entry name" value="PYP-like sensor domain (PAS domain)"/>
    <property type="match status" value="1"/>
</dbReference>
<dbReference type="CDD" id="cd17546">
    <property type="entry name" value="REC_hyHK_CKI1_RcsC-like"/>
    <property type="match status" value="1"/>
</dbReference>
<dbReference type="RefSeq" id="WP_344805135.1">
    <property type="nucleotide sequence ID" value="NZ_BAABBO010000007.1"/>
</dbReference>
<dbReference type="Pfam" id="PF00072">
    <property type="entry name" value="Response_reg"/>
    <property type="match status" value="2"/>
</dbReference>
<evidence type="ECO:0000256" key="3">
    <source>
        <dbReference type="ARBA" id="ARBA00022553"/>
    </source>
</evidence>
<organism evidence="14 15">
    <name type="scientific">Allohahella marinimesophila</name>
    <dbReference type="NCBI Taxonomy" id="1054972"/>
    <lineage>
        <taxon>Bacteria</taxon>
        <taxon>Pseudomonadati</taxon>
        <taxon>Pseudomonadota</taxon>
        <taxon>Gammaproteobacteria</taxon>
        <taxon>Oceanospirillales</taxon>
        <taxon>Hahellaceae</taxon>
        <taxon>Allohahella</taxon>
    </lineage>
</organism>
<dbReference type="NCBIfam" id="TIGR00229">
    <property type="entry name" value="sensory_box"/>
    <property type="match status" value="1"/>
</dbReference>
<dbReference type="InterPro" id="IPR036097">
    <property type="entry name" value="HisK_dim/P_sf"/>
</dbReference>
<evidence type="ECO:0000256" key="4">
    <source>
        <dbReference type="ARBA" id="ARBA00022679"/>
    </source>
</evidence>
<dbReference type="InterPro" id="IPR004358">
    <property type="entry name" value="Sig_transdc_His_kin-like_C"/>
</dbReference>
<dbReference type="InterPro" id="IPR036890">
    <property type="entry name" value="HATPase_C_sf"/>
</dbReference>
<feature type="signal peptide" evidence="9">
    <location>
        <begin position="1"/>
        <end position="30"/>
    </location>
</feature>
<dbReference type="InterPro" id="IPR035965">
    <property type="entry name" value="PAS-like_dom_sf"/>
</dbReference>
<dbReference type="Pfam" id="PF08448">
    <property type="entry name" value="PAS_4"/>
    <property type="match status" value="1"/>
</dbReference>
<dbReference type="InterPro" id="IPR000700">
    <property type="entry name" value="PAS-assoc_C"/>
</dbReference>
<evidence type="ECO:0000256" key="1">
    <source>
        <dbReference type="ARBA" id="ARBA00000085"/>
    </source>
</evidence>
<feature type="domain" description="Response regulatory" evidence="11">
    <location>
        <begin position="705"/>
        <end position="824"/>
    </location>
</feature>
<dbReference type="Gene3D" id="3.40.50.2300">
    <property type="match status" value="2"/>
</dbReference>
<feature type="coiled-coil region" evidence="7">
    <location>
        <begin position="427"/>
        <end position="454"/>
    </location>
</feature>
<dbReference type="InterPro" id="IPR005467">
    <property type="entry name" value="His_kinase_dom"/>
</dbReference>
<dbReference type="SUPFAM" id="SSF53850">
    <property type="entry name" value="Periplasmic binding protein-like II"/>
    <property type="match status" value="1"/>
</dbReference>
<dbReference type="SUPFAM" id="SSF55874">
    <property type="entry name" value="ATPase domain of HSP90 chaperone/DNA topoisomerase II/histidine kinase"/>
    <property type="match status" value="1"/>
</dbReference>
<dbReference type="PANTHER" id="PTHR43047:SF72">
    <property type="entry name" value="OSMOSENSING HISTIDINE PROTEIN KINASE SLN1"/>
    <property type="match status" value="1"/>
</dbReference>
<dbReference type="InterPro" id="IPR001638">
    <property type="entry name" value="Solute-binding_3/MltF_N"/>
</dbReference>
<evidence type="ECO:0000256" key="2">
    <source>
        <dbReference type="ARBA" id="ARBA00012438"/>
    </source>
</evidence>
<feature type="domain" description="PAC" evidence="13">
    <location>
        <begin position="384"/>
        <end position="436"/>
    </location>
</feature>